<evidence type="ECO:0000259" key="9">
    <source>
        <dbReference type="Pfam" id="PF00675"/>
    </source>
</evidence>
<feature type="domain" description="Peptidase M16 C-terminal" evidence="10">
    <location>
        <begin position="689"/>
        <end position="870"/>
    </location>
</feature>
<dbReference type="InterPro" id="IPR011765">
    <property type="entry name" value="Pept_M16_N"/>
</dbReference>
<dbReference type="OrthoDB" id="9811314at2"/>
<dbReference type="Gene3D" id="3.30.830.10">
    <property type="entry name" value="Metalloenzyme, LuxS/M16 peptidase-like"/>
    <property type="match status" value="4"/>
</dbReference>
<keyword evidence="5" id="KW-0378">Hydrolase</keyword>
<comment type="caution">
    <text evidence="11">The sequence shown here is derived from an EMBL/GenBank/DDBJ whole genome shotgun (WGS) entry which is preliminary data.</text>
</comment>
<dbReference type="PROSITE" id="PS00143">
    <property type="entry name" value="INSULINASE"/>
    <property type="match status" value="1"/>
</dbReference>
<dbReference type="Pfam" id="PF05193">
    <property type="entry name" value="Peptidase_M16_C"/>
    <property type="match status" value="2"/>
</dbReference>
<evidence type="ECO:0000256" key="4">
    <source>
        <dbReference type="ARBA" id="ARBA00022723"/>
    </source>
</evidence>
<evidence type="ECO:0008006" key="13">
    <source>
        <dbReference type="Google" id="ProtNLM"/>
    </source>
</evidence>
<evidence type="ECO:0000256" key="2">
    <source>
        <dbReference type="ARBA" id="ARBA00007261"/>
    </source>
</evidence>
<proteinExistence type="inferred from homology"/>
<keyword evidence="4" id="KW-0479">Metal-binding</keyword>
<gene>
    <name evidence="11" type="ORF">F8C76_01585</name>
</gene>
<name>A0A6I1DY68_9FLAO</name>
<feature type="domain" description="Peptidase M16 C-terminal" evidence="10">
    <location>
        <begin position="209"/>
        <end position="390"/>
    </location>
</feature>
<evidence type="ECO:0000256" key="3">
    <source>
        <dbReference type="ARBA" id="ARBA00022670"/>
    </source>
</evidence>
<dbReference type="InterPro" id="IPR007863">
    <property type="entry name" value="Peptidase_M16_C"/>
</dbReference>
<evidence type="ECO:0000256" key="1">
    <source>
        <dbReference type="ARBA" id="ARBA00001947"/>
    </source>
</evidence>
<organism evidence="11 12">
    <name type="scientific">Flagellimonas olearia</name>
    <dbReference type="NCBI Taxonomy" id="552546"/>
    <lineage>
        <taxon>Bacteria</taxon>
        <taxon>Pseudomonadati</taxon>
        <taxon>Bacteroidota</taxon>
        <taxon>Flavobacteriia</taxon>
        <taxon>Flavobacteriales</taxon>
        <taxon>Flavobacteriaceae</taxon>
        <taxon>Flagellimonas</taxon>
    </lineage>
</organism>
<dbReference type="Pfam" id="PF00675">
    <property type="entry name" value="Peptidase_M16"/>
    <property type="match status" value="1"/>
</dbReference>
<keyword evidence="6" id="KW-0862">Zinc</keyword>
<keyword evidence="3" id="KW-0645">Protease</keyword>
<dbReference type="AlphaFoldDB" id="A0A6I1DY68"/>
<feature type="domain" description="Peptidase M16 N-terminal" evidence="9">
    <location>
        <begin position="49"/>
        <end position="186"/>
    </location>
</feature>
<dbReference type="InterPro" id="IPR050626">
    <property type="entry name" value="Peptidase_M16"/>
</dbReference>
<evidence type="ECO:0000256" key="5">
    <source>
        <dbReference type="ARBA" id="ARBA00022801"/>
    </source>
</evidence>
<accession>A0A6I1DY68</accession>
<evidence type="ECO:0000256" key="6">
    <source>
        <dbReference type="ARBA" id="ARBA00022833"/>
    </source>
</evidence>
<comment type="similarity">
    <text evidence="2 8">Belongs to the peptidase M16 family.</text>
</comment>
<evidence type="ECO:0000313" key="11">
    <source>
        <dbReference type="EMBL" id="KAB7530228.1"/>
    </source>
</evidence>
<comment type="cofactor">
    <cofactor evidence="1">
        <name>Zn(2+)</name>
        <dbReference type="ChEBI" id="CHEBI:29105"/>
    </cofactor>
</comment>
<dbReference type="Proteomes" id="UP000429785">
    <property type="component" value="Unassembled WGS sequence"/>
</dbReference>
<protein>
    <recommendedName>
        <fullName evidence="13">Insulinase family protein</fullName>
    </recommendedName>
</protein>
<dbReference type="InterPro" id="IPR011249">
    <property type="entry name" value="Metalloenz_LuxS/M16"/>
</dbReference>
<sequence>MNSLKTKITLIMGVVLAVQLCAQSTPQQKLLDSTIRHGILENGMEYYIKKNDMPKERASFYLVQKVGAILEEDHQNGLAHVLEHLAFNGSENFPGKGMQKFLERHGAEFGKSMNAYTAQDETVYNITDVPVNPAVLDSCVWILHDWSGNLLLLPEEIEAERNVIQEEWRAKNNAQFRMEETVSHIRHNNSKYAKRNVIGDMDIVLNFPHTSILDFYKDWYRPNLQAAIIVGDFDVDEMEQRVRTILSTLKNPKDEKEREVYTVQDHKGLMYGVATDSEASFLSFEYTMKHDAVSNNKKDREYIIGNMKSALVMQMMNRRFKERLMLPGASFTQARAGYYSFIQNKDIFTVGGLLKEDNIQKGIKDVLVLVEEAKQAGFTQSELEVAKTNLLRGYEYRHNISENISNDDHAKGMQSSYLYNEPYLSTGQLLLLAEESVPSVTLDEVNGQLSKWVTHNNAFFLLKGPEKKELVYPTKDEIQHIIEEAVTATYTKKEEQDGNITLLAKEPVKGKIVSKKILEGFENGIAYTLSNGAEVWMVPTDNAKDDVHYLAISKGGMSRLDTDKISSAKHLVPLVLQSGLGVHDQNQLTKVLAGKALKLEPDLGYYTEGYSGGCDLKDLETLLQMQYLYFTNPRFDLQAFEVYRDKTLSFLENQAKNPRSAFNDTIQQLMTDHSPRRPLNSHELLKNRVDFEDIQEVYKERYGNVSDFTFVFVGSVTDTLLEPLIEKYIGSITGNSARENWVDHGVSPPKKSTKKHFAFPISIPKHTNYVVHYSDTYPYDPGNNIDMEIFKTILDRRLFHKLREEEGGTYGARIGVNYSTRPRPNMALSIFFDCNPEKGAELLRLVSHEMNDLLRNGATEDEFAQAKEVLIKNRQENLKKNAYWLHMLKEYQLNGINELAGKNYEDILRKNTVVMFNRKIGKLLEQAEEYEVVMKPKG</sequence>
<dbReference type="GO" id="GO:0046872">
    <property type="term" value="F:metal ion binding"/>
    <property type="evidence" value="ECO:0007669"/>
    <property type="project" value="UniProtKB-KW"/>
</dbReference>
<dbReference type="PANTHER" id="PTHR43690:SF17">
    <property type="entry name" value="PROTEIN YHJJ"/>
    <property type="match status" value="1"/>
</dbReference>
<dbReference type="GO" id="GO:0004222">
    <property type="term" value="F:metalloendopeptidase activity"/>
    <property type="evidence" value="ECO:0007669"/>
    <property type="project" value="InterPro"/>
</dbReference>
<reference evidence="11 12" key="1">
    <citation type="submission" date="2019-10" db="EMBL/GenBank/DDBJ databases">
        <title>Muricauda olearia CL-SS4 JCM15563 genome.</title>
        <authorList>
            <person name="Liu L."/>
        </authorList>
    </citation>
    <scope>NUCLEOTIDE SEQUENCE [LARGE SCALE GENOMIC DNA]</scope>
    <source>
        <strain evidence="11 12">CL-SS4</strain>
    </source>
</reference>
<evidence type="ECO:0000256" key="8">
    <source>
        <dbReference type="RuleBase" id="RU004447"/>
    </source>
</evidence>
<dbReference type="InterPro" id="IPR001431">
    <property type="entry name" value="Pept_M16_Zn_BS"/>
</dbReference>
<evidence type="ECO:0000313" key="12">
    <source>
        <dbReference type="Proteomes" id="UP000429785"/>
    </source>
</evidence>
<dbReference type="GO" id="GO:0006508">
    <property type="term" value="P:proteolysis"/>
    <property type="evidence" value="ECO:0007669"/>
    <property type="project" value="UniProtKB-KW"/>
</dbReference>
<dbReference type="PANTHER" id="PTHR43690">
    <property type="entry name" value="NARDILYSIN"/>
    <property type="match status" value="1"/>
</dbReference>
<keyword evidence="7" id="KW-0482">Metalloprotease</keyword>
<dbReference type="EMBL" id="WELG01000001">
    <property type="protein sequence ID" value="KAB7530228.1"/>
    <property type="molecule type" value="Genomic_DNA"/>
</dbReference>
<dbReference type="RefSeq" id="WP_152130161.1">
    <property type="nucleotide sequence ID" value="NZ_WELG01000001.1"/>
</dbReference>
<evidence type="ECO:0000256" key="7">
    <source>
        <dbReference type="ARBA" id="ARBA00023049"/>
    </source>
</evidence>
<evidence type="ECO:0000259" key="10">
    <source>
        <dbReference type="Pfam" id="PF05193"/>
    </source>
</evidence>
<dbReference type="SUPFAM" id="SSF63411">
    <property type="entry name" value="LuxS/MPP-like metallohydrolase"/>
    <property type="match status" value="4"/>
</dbReference>